<dbReference type="InParanoid" id="A0A0C3CU99"/>
<feature type="domain" description="AB hydrolase-1" evidence="2">
    <location>
        <begin position="40"/>
        <end position="272"/>
    </location>
</feature>
<dbReference type="STRING" id="913774.A0A0C3CU99"/>
<dbReference type="InterPro" id="IPR029058">
    <property type="entry name" value="AB_hydrolase_fold"/>
</dbReference>
<reference evidence="3 4" key="1">
    <citation type="submission" date="2014-04" db="EMBL/GenBank/DDBJ databases">
        <authorList>
            <consortium name="DOE Joint Genome Institute"/>
            <person name="Kuo A."/>
            <person name="Martino E."/>
            <person name="Perotto S."/>
            <person name="Kohler A."/>
            <person name="Nagy L.G."/>
            <person name="Floudas D."/>
            <person name="Copeland A."/>
            <person name="Barry K.W."/>
            <person name="Cichocki N."/>
            <person name="Veneault-Fourrey C."/>
            <person name="LaButti K."/>
            <person name="Lindquist E.A."/>
            <person name="Lipzen A."/>
            <person name="Lundell T."/>
            <person name="Morin E."/>
            <person name="Murat C."/>
            <person name="Sun H."/>
            <person name="Tunlid A."/>
            <person name="Henrissat B."/>
            <person name="Grigoriev I.V."/>
            <person name="Hibbett D.S."/>
            <person name="Martin F."/>
            <person name="Nordberg H.P."/>
            <person name="Cantor M.N."/>
            <person name="Hua S.X."/>
        </authorList>
    </citation>
    <scope>NUCLEOTIDE SEQUENCE [LARGE SCALE GENOMIC DNA]</scope>
    <source>
        <strain evidence="3 4">Zn</strain>
    </source>
</reference>
<keyword evidence="1" id="KW-0378">Hydrolase</keyword>
<dbReference type="GO" id="GO:0016020">
    <property type="term" value="C:membrane"/>
    <property type="evidence" value="ECO:0007669"/>
    <property type="project" value="TreeGrafter"/>
</dbReference>
<dbReference type="PANTHER" id="PTHR43798:SF31">
    <property type="entry name" value="AB HYDROLASE SUPERFAMILY PROTEIN YCLE"/>
    <property type="match status" value="1"/>
</dbReference>
<keyword evidence="4" id="KW-1185">Reference proteome</keyword>
<dbReference type="Pfam" id="PF00561">
    <property type="entry name" value="Abhydrolase_1"/>
    <property type="match status" value="1"/>
</dbReference>
<dbReference type="HOGENOM" id="CLU_020336_50_0_1"/>
<dbReference type="Proteomes" id="UP000054321">
    <property type="component" value="Unassembled WGS sequence"/>
</dbReference>
<dbReference type="GO" id="GO:0016787">
    <property type="term" value="F:hydrolase activity"/>
    <property type="evidence" value="ECO:0007669"/>
    <property type="project" value="UniProtKB-KW"/>
</dbReference>
<reference evidence="4" key="2">
    <citation type="submission" date="2015-01" db="EMBL/GenBank/DDBJ databases">
        <title>Evolutionary Origins and Diversification of the Mycorrhizal Mutualists.</title>
        <authorList>
            <consortium name="DOE Joint Genome Institute"/>
            <consortium name="Mycorrhizal Genomics Consortium"/>
            <person name="Kohler A."/>
            <person name="Kuo A."/>
            <person name="Nagy L.G."/>
            <person name="Floudas D."/>
            <person name="Copeland A."/>
            <person name="Barry K.W."/>
            <person name="Cichocki N."/>
            <person name="Veneault-Fourrey C."/>
            <person name="LaButti K."/>
            <person name="Lindquist E.A."/>
            <person name="Lipzen A."/>
            <person name="Lundell T."/>
            <person name="Morin E."/>
            <person name="Murat C."/>
            <person name="Riley R."/>
            <person name="Ohm R."/>
            <person name="Sun H."/>
            <person name="Tunlid A."/>
            <person name="Henrissat B."/>
            <person name="Grigoriev I.V."/>
            <person name="Hibbett D.S."/>
            <person name="Martin F."/>
        </authorList>
    </citation>
    <scope>NUCLEOTIDE SEQUENCE [LARGE SCALE GENOMIC DNA]</scope>
    <source>
        <strain evidence="4">Zn</strain>
    </source>
</reference>
<dbReference type="AlphaFoldDB" id="A0A0C3CU99"/>
<organism evidence="3 4">
    <name type="scientific">Oidiodendron maius (strain Zn)</name>
    <dbReference type="NCBI Taxonomy" id="913774"/>
    <lineage>
        <taxon>Eukaryota</taxon>
        <taxon>Fungi</taxon>
        <taxon>Dikarya</taxon>
        <taxon>Ascomycota</taxon>
        <taxon>Pezizomycotina</taxon>
        <taxon>Leotiomycetes</taxon>
        <taxon>Leotiomycetes incertae sedis</taxon>
        <taxon>Myxotrichaceae</taxon>
        <taxon>Oidiodendron</taxon>
    </lineage>
</organism>
<dbReference type="EMBL" id="KN832874">
    <property type="protein sequence ID" value="KIN02574.1"/>
    <property type="molecule type" value="Genomic_DNA"/>
</dbReference>
<accession>A0A0C3CU99</accession>
<sequence>MDRLSLGLHTFPSSGIVLTYTVKGTGPYLFIQAAGWGISSRYLQIGLAPLESHFTLIYPEPRGSGASSRPENEEEMSDADMADDIERLRLHLGLTQIDLLGHSNGGTIVLIYAERYPNALRRLIALTHWLPGYDDSATWKRFVDSRRNDPTYAEALQLMESQRPDTQDEWYQYLVGMLAFYVVDVSRHYPIFLEAMDVPSLWVNMAQRAANEMKKIDVYQELKKIKARTLCLGCAEDPICSENVSRVTAKGIAGADVVIIEDCGHFPWIEKPEDFFKEVTKFIKS</sequence>
<dbReference type="InterPro" id="IPR000073">
    <property type="entry name" value="AB_hydrolase_1"/>
</dbReference>
<dbReference type="PANTHER" id="PTHR43798">
    <property type="entry name" value="MONOACYLGLYCEROL LIPASE"/>
    <property type="match status" value="1"/>
</dbReference>
<evidence type="ECO:0000256" key="1">
    <source>
        <dbReference type="ARBA" id="ARBA00022801"/>
    </source>
</evidence>
<evidence type="ECO:0000313" key="3">
    <source>
        <dbReference type="EMBL" id="KIN02574.1"/>
    </source>
</evidence>
<evidence type="ECO:0000259" key="2">
    <source>
        <dbReference type="Pfam" id="PF00561"/>
    </source>
</evidence>
<gene>
    <name evidence="3" type="ORF">OIDMADRAFT_102697</name>
</gene>
<evidence type="ECO:0000313" key="4">
    <source>
        <dbReference type="Proteomes" id="UP000054321"/>
    </source>
</evidence>
<dbReference type="InterPro" id="IPR050266">
    <property type="entry name" value="AB_hydrolase_sf"/>
</dbReference>
<name>A0A0C3CU99_OIDMZ</name>
<dbReference type="OrthoDB" id="10249433at2759"/>
<protein>
    <recommendedName>
        <fullName evidence="2">AB hydrolase-1 domain-containing protein</fullName>
    </recommendedName>
</protein>
<dbReference type="SUPFAM" id="SSF53474">
    <property type="entry name" value="alpha/beta-Hydrolases"/>
    <property type="match status" value="1"/>
</dbReference>
<proteinExistence type="predicted"/>
<dbReference type="Gene3D" id="3.40.50.1820">
    <property type="entry name" value="alpha/beta hydrolase"/>
    <property type="match status" value="1"/>
</dbReference>